<dbReference type="GO" id="GO:0006508">
    <property type="term" value="P:proteolysis"/>
    <property type="evidence" value="ECO:0007669"/>
    <property type="project" value="UniProtKB-KW"/>
</dbReference>
<comment type="similarity">
    <text evidence="1">Belongs to the peptidase C1 family.</text>
</comment>
<dbReference type="InterPro" id="IPR013128">
    <property type="entry name" value="Peptidase_C1A"/>
</dbReference>
<dbReference type="AlphaFoldDB" id="A0A0A9XZ33"/>
<dbReference type="InterPro" id="IPR038765">
    <property type="entry name" value="Papain-like_cys_pep_sf"/>
</dbReference>
<dbReference type="InterPro" id="IPR000169">
    <property type="entry name" value="Pept_cys_AS"/>
</dbReference>
<reference evidence="7" key="1">
    <citation type="journal article" date="2014" name="PLoS ONE">
        <title>Transcriptome-Based Identification of ABC Transporters in the Western Tarnished Plant Bug Lygus hesperus.</title>
        <authorList>
            <person name="Hull J.J."/>
            <person name="Chaney K."/>
            <person name="Geib S.M."/>
            <person name="Fabrick J.A."/>
            <person name="Brent C.S."/>
            <person name="Walsh D."/>
            <person name="Lavine L.C."/>
        </authorList>
    </citation>
    <scope>NUCLEOTIDE SEQUENCE</scope>
</reference>
<reference evidence="7" key="2">
    <citation type="submission" date="2014-07" db="EMBL/GenBank/DDBJ databases">
        <authorList>
            <person name="Hull J."/>
        </authorList>
    </citation>
    <scope>NUCLEOTIDE SEQUENCE</scope>
</reference>
<organism evidence="7">
    <name type="scientific">Lygus hesperus</name>
    <name type="common">Western plant bug</name>
    <dbReference type="NCBI Taxonomy" id="30085"/>
    <lineage>
        <taxon>Eukaryota</taxon>
        <taxon>Metazoa</taxon>
        <taxon>Ecdysozoa</taxon>
        <taxon>Arthropoda</taxon>
        <taxon>Hexapoda</taxon>
        <taxon>Insecta</taxon>
        <taxon>Pterygota</taxon>
        <taxon>Neoptera</taxon>
        <taxon>Paraneoptera</taxon>
        <taxon>Hemiptera</taxon>
        <taxon>Heteroptera</taxon>
        <taxon>Panheteroptera</taxon>
        <taxon>Cimicomorpha</taxon>
        <taxon>Miridae</taxon>
        <taxon>Mirini</taxon>
        <taxon>Lygus</taxon>
    </lineage>
</organism>
<accession>A0A0A9XZ33</accession>
<protein>
    <submittedName>
        <fullName evidence="7">Zingipain-1</fullName>
    </submittedName>
</protein>
<sequence length="127" mass="13787">MKARRFVARSGSATNTRGATQDEDRHSSALDRAASVVNTSRIEPGFGGTVRYDVDWRPYLTPIKNQGSCGSCWAFSTIGAVEAAVHIYSGELYSLSEQQLVDCSTRDWGCNGGDYTTGLEYIIEHGG</sequence>
<evidence type="ECO:0000256" key="3">
    <source>
        <dbReference type="ARBA" id="ARBA00022801"/>
    </source>
</evidence>
<dbReference type="SUPFAM" id="SSF54001">
    <property type="entry name" value="Cysteine proteinases"/>
    <property type="match status" value="1"/>
</dbReference>
<evidence type="ECO:0000259" key="6">
    <source>
        <dbReference type="SMART" id="SM00645"/>
    </source>
</evidence>
<evidence type="ECO:0000256" key="2">
    <source>
        <dbReference type="ARBA" id="ARBA00022670"/>
    </source>
</evidence>
<evidence type="ECO:0000313" key="7">
    <source>
        <dbReference type="EMBL" id="JAG24098.1"/>
    </source>
</evidence>
<dbReference type="SMART" id="SM00645">
    <property type="entry name" value="Pept_C1"/>
    <property type="match status" value="1"/>
</dbReference>
<feature type="domain" description="Peptidase C1A papain C-terminal" evidence="6">
    <location>
        <begin position="50"/>
        <end position="127"/>
    </location>
</feature>
<dbReference type="PROSITE" id="PS00139">
    <property type="entry name" value="THIOL_PROTEASE_CYS"/>
    <property type="match status" value="1"/>
</dbReference>
<dbReference type="Gene3D" id="3.90.70.10">
    <property type="entry name" value="Cysteine proteinases"/>
    <property type="match status" value="1"/>
</dbReference>
<feature type="compositionally biased region" description="Basic and acidic residues" evidence="5">
    <location>
        <begin position="20"/>
        <end position="29"/>
    </location>
</feature>
<dbReference type="GO" id="GO:0008234">
    <property type="term" value="F:cysteine-type peptidase activity"/>
    <property type="evidence" value="ECO:0007669"/>
    <property type="project" value="UniProtKB-KW"/>
</dbReference>
<keyword evidence="3" id="KW-0378">Hydrolase</keyword>
<gene>
    <name evidence="7" type="primary">CPGP1</name>
    <name evidence="7" type="ORF">CM83_15242</name>
    <name evidence="8" type="ORF">g.98885</name>
</gene>
<evidence type="ECO:0000313" key="8">
    <source>
        <dbReference type="EMBL" id="JAQ02251.1"/>
    </source>
</evidence>
<dbReference type="Pfam" id="PF00112">
    <property type="entry name" value="Peptidase_C1"/>
    <property type="match status" value="1"/>
</dbReference>
<reference evidence="8" key="3">
    <citation type="journal article" date="2016" name="Gigascience">
        <title>De novo construction of an expanded transcriptome assembly for the western tarnished plant bug, Lygus hesperus.</title>
        <authorList>
            <person name="Tassone E.E."/>
            <person name="Geib S.M."/>
            <person name="Hall B."/>
            <person name="Fabrick J.A."/>
            <person name="Brent C.S."/>
            <person name="Hull J.J."/>
        </authorList>
    </citation>
    <scope>NUCLEOTIDE SEQUENCE</scope>
</reference>
<keyword evidence="4" id="KW-0788">Thiol protease</keyword>
<dbReference type="EMBL" id="GDHC01016378">
    <property type="protein sequence ID" value="JAQ02251.1"/>
    <property type="molecule type" value="Transcribed_RNA"/>
</dbReference>
<dbReference type="InterPro" id="IPR000668">
    <property type="entry name" value="Peptidase_C1A_C"/>
</dbReference>
<evidence type="ECO:0000256" key="5">
    <source>
        <dbReference type="SAM" id="MobiDB-lite"/>
    </source>
</evidence>
<keyword evidence="2" id="KW-0645">Protease</keyword>
<name>A0A0A9XZ33_LYGHE</name>
<evidence type="ECO:0000256" key="4">
    <source>
        <dbReference type="ARBA" id="ARBA00022807"/>
    </source>
</evidence>
<feature type="region of interest" description="Disordered" evidence="5">
    <location>
        <begin position="1"/>
        <end position="30"/>
    </location>
</feature>
<dbReference type="EMBL" id="GBHO01019506">
    <property type="protein sequence ID" value="JAG24098.1"/>
    <property type="molecule type" value="Transcribed_RNA"/>
</dbReference>
<dbReference type="PANTHER" id="PTHR12411">
    <property type="entry name" value="CYSTEINE PROTEASE FAMILY C1-RELATED"/>
    <property type="match status" value="1"/>
</dbReference>
<proteinExistence type="inferred from homology"/>
<evidence type="ECO:0000256" key="1">
    <source>
        <dbReference type="ARBA" id="ARBA00008455"/>
    </source>
</evidence>